<accession>A0A6N8TCA5</accession>
<dbReference type="Proteomes" id="UP000440304">
    <property type="component" value="Unassembled WGS sequence"/>
</dbReference>
<organism evidence="1 2">
    <name type="scientific">Shinella zoogloeoides</name>
    <name type="common">Crabtreella saccharophila</name>
    <dbReference type="NCBI Taxonomy" id="352475"/>
    <lineage>
        <taxon>Bacteria</taxon>
        <taxon>Pseudomonadati</taxon>
        <taxon>Pseudomonadota</taxon>
        <taxon>Alphaproteobacteria</taxon>
        <taxon>Hyphomicrobiales</taxon>
        <taxon>Rhizobiaceae</taxon>
        <taxon>Shinella</taxon>
    </lineage>
</organism>
<dbReference type="RefSeq" id="WP_160784327.1">
    <property type="nucleotide sequence ID" value="NZ_CP086610.1"/>
</dbReference>
<sequence>MEVRVFSTAPKKPDLVPGFLFSRFTELPVGEISAMRVLALCSLLMLASCMPRIPDHVLDADWCRSMEAAKAEAEADGRGRRNLETAMTRHHCKEKLAEASGAS</sequence>
<evidence type="ECO:0000313" key="2">
    <source>
        <dbReference type="Proteomes" id="UP000440304"/>
    </source>
</evidence>
<comment type="caution">
    <text evidence="1">The sequence shown here is derived from an EMBL/GenBank/DDBJ whole genome shotgun (WGS) entry which is preliminary data.</text>
</comment>
<gene>
    <name evidence="1" type="ORF">GR156_00960</name>
</gene>
<evidence type="ECO:0000313" key="1">
    <source>
        <dbReference type="EMBL" id="MXN98857.1"/>
    </source>
</evidence>
<proteinExistence type="predicted"/>
<dbReference type="EMBL" id="WUML01000001">
    <property type="protein sequence ID" value="MXN98857.1"/>
    <property type="molecule type" value="Genomic_DNA"/>
</dbReference>
<dbReference type="OrthoDB" id="9964905at2"/>
<reference evidence="1 2" key="1">
    <citation type="submission" date="2019-12" db="EMBL/GenBank/DDBJ databases">
        <title>Shinella granuli gen. nov., sp. nov., and proposal of the reclassification of Zoogloea ramigera ATCC 19623 as Shinella zoogloeoides sp. nov.</title>
        <authorList>
            <person name="Gao J."/>
        </authorList>
    </citation>
    <scope>NUCLEOTIDE SEQUENCE [LARGE SCALE GENOMIC DNA]</scope>
    <source>
        <strain evidence="1 2">DSM 287</strain>
    </source>
</reference>
<dbReference type="AlphaFoldDB" id="A0A6N8TCA5"/>
<name>A0A6N8TCA5_SHIZO</name>
<protein>
    <submittedName>
        <fullName evidence="1">Uncharacterized protein</fullName>
    </submittedName>
</protein>